<keyword evidence="1" id="KW-0862">Zinc</keyword>
<evidence type="ECO:0000313" key="4">
    <source>
        <dbReference type="Proteomes" id="UP000886833"/>
    </source>
</evidence>
<protein>
    <submittedName>
        <fullName evidence="3">SWIM zinc finger family protein</fullName>
    </submittedName>
</protein>
<reference evidence="3" key="1">
    <citation type="submission" date="2020-10" db="EMBL/GenBank/DDBJ databases">
        <authorList>
            <person name="Gilroy R."/>
        </authorList>
    </citation>
    <scope>NUCLEOTIDE SEQUENCE</scope>
    <source>
        <strain evidence="3">CHK195-26880</strain>
    </source>
</reference>
<dbReference type="PROSITE" id="PS50966">
    <property type="entry name" value="ZF_SWIM"/>
    <property type="match status" value="1"/>
</dbReference>
<evidence type="ECO:0000256" key="1">
    <source>
        <dbReference type="PROSITE-ProRule" id="PRU00325"/>
    </source>
</evidence>
<sequence length="549" mass="65237">MKIDFEDDFNSIILSRGYEYYEDGFVEDVLIKDNIITAKVEGTETYDVSVEVDNGIFIDGDCTCPYASEGNYCKHIAALLYYLDNENLDENNNYTTKEKEIRDSLRTINKIELDDFLVELLIEDRDVYDKFRLRFNKSFPSLTIEDYENKIYSAIQSSAGRDGFIDYHESWDYTKNMHKITSEVNTLVDNGEYDLAFDVARTILETIPETDIDDSNGSTGEVADSCIEIIERILEFILYDENVLAKKILDYILNEIKTEYLSNYAIDLYPLFNLYVERNIYLDEIEEGLLDALEVGQSKDYFWNAKHYVDILVDIYNNEDSKKKIINLLKKYSNDNYICLKLVDEYLNADNVNDAITLLKNRLKEDSNRDYAYKLSEIYQKENMMEEYKNILYKLLYELDKYNIDIYKKIKYLYSNKDWLIEREKIISRILKEAKGNTYITDILNIYIEEKKYDDMYNLLKDKDMSTIMRYEEYLLPKYNKELINIYVKCCKSFASKAFNRTMYSELARDMLHIKKMQNSENEYTKLLEEMREKYRNKPAMQDELSQVL</sequence>
<keyword evidence="1" id="KW-0479">Metal-binding</keyword>
<dbReference type="EMBL" id="DVKQ01000041">
    <property type="protein sequence ID" value="HIT37454.1"/>
    <property type="molecule type" value="Genomic_DNA"/>
</dbReference>
<dbReference type="AlphaFoldDB" id="A0A9D1GBW3"/>
<evidence type="ECO:0000259" key="2">
    <source>
        <dbReference type="PROSITE" id="PS50966"/>
    </source>
</evidence>
<name>A0A9D1GBW3_9FIRM</name>
<reference evidence="3" key="2">
    <citation type="journal article" date="2021" name="PeerJ">
        <title>Extensive microbial diversity within the chicken gut microbiome revealed by metagenomics and culture.</title>
        <authorList>
            <person name="Gilroy R."/>
            <person name="Ravi A."/>
            <person name="Getino M."/>
            <person name="Pursley I."/>
            <person name="Horton D.L."/>
            <person name="Alikhan N.F."/>
            <person name="Baker D."/>
            <person name="Gharbi K."/>
            <person name="Hall N."/>
            <person name="Watson M."/>
            <person name="Adriaenssens E.M."/>
            <person name="Foster-Nyarko E."/>
            <person name="Jarju S."/>
            <person name="Secka A."/>
            <person name="Antonio M."/>
            <person name="Oren A."/>
            <person name="Chaudhuri R.R."/>
            <person name="La Ragione R."/>
            <person name="Hildebrand F."/>
            <person name="Pallen M.J."/>
        </authorList>
    </citation>
    <scope>NUCLEOTIDE SEQUENCE</scope>
    <source>
        <strain evidence="3">CHK195-26880</strain>
    </source>
</reference>
<feature type="domain" description="SWIM-type" evidence="2">
    <location>
        <begin position="46"/>
        <end position="84"/>
    </location>
</feature>
<keyword evidence="1" id="KW-0863">Zinc-finger</keyword>
<dbReference type="Proteomes" id="UP000886833">
    <property type="component" value="Unassembled WGS sequence"/>
</dbReference>
<organism evidence="3 4">
    <name type="scientific">Candidatus Onthousia faecipullorum</name>
    <dbReference type="NCBI Taxonomy" id="2840887"/>
    <lineage>
        <taxon>Bacteria</taxon>
        <taxon>Bacillati</taxon>
        <taxon>Bacillota</taxon>
        <taxon>Bacilli</taxon>
        <taxon>Candidatus Onthousia</taxon>
    </lineage>
</organism>
<comment type="caution">
    <text evidence="3">The sequence shown here is derived from an EMBL/GenBank/DDBJ whole genome shotgun (WGS) entry which is preliminary data.</text>
</comment>
<evidence type="ECO:0000313" key="3">
    <source>
        <dbReference type="EMBL" id="HIT37454.1"/>
    </source>
</evidence>
<gene>
    <name evidence="3" type="ORF">IAB59_03115</name>
</gene>
<proteinExistence type="predicted"/>
<dbReference type="Pfam" id="PF04434">
    <property type="entry name" value="SWIM"/>
    <property type="match status" value="1"/>
</dbReference>
<accession>A0A9D1GBW3</accession>
<dbReference type="GO" id="GO:0008270">
    <property type="term" value="F:zinc ion binding"/>
    <property type="evidence" value="ECO:0007669"/>
    <property type="project" value="UniProtKB-KW"/>
</dbReference>
<dbReference type="InterPro" id="IPR007527">
    <property type="entry name" value="Znf_SWIM"/>
</dbReference>